<evidence type="ECO:0000313" key="3">
    <source>
        <dbReference type="Proteomes" id="UP001283361"/>
    </source>
</evidence>
<feature type="non-terminal residue" evidence="2">
    <location>
        <position position="1"/>
    </location>
</feature>
<keyword evidence="3" id="KW-1185">Reference proteome</keyword>
<dbReference type="AlphaFoldDB" id="A0AAE1DBY9"/>
<organism evidence="2 3">
    <name type="scientific">Elysia crispata</name>
    <name type="common">lettuce slug</name>
    <dbReference type="NCBI Taxonomy" id="231223"/>
    <lineage>
        <taxon>Eukaryota</taxon>
        <taxon>Metazoa</taxon>
        <taxon>Spiralia</taxon>
        <taxon>Lophotrochozoa</taxon>
        <taxon>Mollusca</taxon>
        <taxon>Gastropoda</taxon>
        <taxon>Heterobranchia</taxon>
        <taxon>Euthyneura</taxon>
        <taxon>Panpulmonata</taxon>
        <taxon>Sacoglossa</taxon>
        <taxon>Placobranchoidea</taxon>
        <taxon>Plakobranchidae</taxon>
        <taxon>Elysia</taxon>
    </lineage>
</organism>
<sequence length="84" mass="9359">ILITKPLPHQQYQLSIQMADLPVTFTTDGLSADNTCLSIHNKTSNVTTLTVSSQSKRHKHVPKSASHITVSTMTTKHRWTRGYA</sequence>
<protein>
    <submittedName>
        <fullName evidence="2">Uncharacterized protein</fullName>
    </submittedName>
</protein>
<evidence type="ECO:0000256" key="1">
    <source>
        <dbReference type="SAM" id="MobiDB-lite"/>
    </source>
</evidence>
<gene>
    <name evidence="2" type="ORF">RRG08_050522</name>
</gene>
<accession>A0AAE1DBY9</accession>
<dbReference type="EMBL" id="JAWDGP010004381">
    <property type="protein sequence ID" value="KAK3764822.1"/>
    <property type="molecule type" value="Genomic_DNA"/>
</dbReference>
<dbReference type="Proteomes" id="UP001283361">
    <property type="component" value="Unassembled WGS sequence"/>
</dbReference>
<proteinExistence type="predicted"/>
<evidence type="ECO:0000313" key="2">
    <source>
        <dbReference type="EMBL" id="KAK3764822.1"/>
    </source>
</evidence>
<feature type="region of interest" description="Disordered" evidence="1">
    <location>
        <begin position="50"/>
        <end position="71"/>
    </location>
</feature>
<name>A0AAE1DBY9_9GAST</name>
<comment type="caution">
    <text evidence="2">The sequence shown here is derived from an EMBL/GenBank/DDBJ whole genome shotgun (WGS) entry which is preliminary data.</text>
</comment>
<reference evidence="2" key="1">
    <citation type="journal article" date="2023" name="G3 (Bethesda)">
        <title>A reference genome for the long-term kleptoplast-retaining sea slug Elysia crispata morphotype clarki.</title>
        <authorList>
            <person name="Eastman K.E."/>
            <person name="Pendleton A.L."/>
            <person name="Shaikh M.A."/>
            <person name="Suttiyut T."/>
            <person name="Ogas R."/>
            <person name="Tomko P."/>
            <person name="Gavelis G."/>
            <person name="Widhalm J.R."/>
            <person name="Wisecaver J.H."/>
        </authorList>
    </citation>
    <scope>NUCLEOTIDE SEQUENCE</scope>
    <source>
        <strain evidence="2">ECLA1</strain>
    </source>
</reference>